<dbReference type="InterPro" id="IPR042271">
    <property type="entry name" value="Zinicin_2_N"/>
</dbReference>
<name>F8A4Q8_CELGA</name>
<dbReference type="InterPro" id="IPR018766">
    <property type="entry name" value="Zinicin_2"/>
</dbReference>
<reference evidence="2" key="1">
    <citation type="submission" date="2011-04" db="EMBL/GenBank/DDBJ databases">
        <title>Complete sequence of Cellvibrio gilvus ATCC 13127.</title>
        <authorList>
            <person name="Lucas S."/>
            <person name="Han J."/>
            <person name="Lapidus A."/>
            <person name="Cheng J.-F."/>
            <person name="Goodwin L."/>
            <person name="Pitluck S."/>
            <person name="Peters L."/>
            <person name="Munk A."/>
            <person name="Detter J.C."/>
            <person name="Han C."/>
            <person name="Tapia R."/>
            <person name="Land M."/>
            <person name="Hauser L."/>
            <person name="Kyrpides N."/>
            <person name="Ivanova N."/>
            <person name="Ovchinnikova G."/>
            <person name="Pagani I."/>
            <person name="Mead D."/>
            <person name="Brumm P."/>
            <person name="Woyke T."/>
        </authorList>
    </citation>
    <scope>NUCLEOTIDE SEQUENCE [LARGE SCALE GENOMIC DNA]</scope>
    <source>
        <strain evidence="2">ATCC 13127 / NRRL B-14078</strain>
    </source>
</reference>
<dbReference type="InterPro" id="IPR022454">
    <property type="entry name" value="CHP03883_F420-assoc"/>
</dbReference>
<dbReference type="Pfam" id="PF10103">
    <property type="entry name" value="Zincin_2"/>
    <property type="match status" value="1"/>
</dbReference>
<accession>F8A4Q8</accession>
<keyword evidence="2" id="KW-1185">Reference proteome</keyword>
<proteinExistence type="predicted"/>
<dbReference type="NCBIfam" id="TIGR03624">
    <property type="entry name" value="putative hydrolase"/>
    <property type="match status" value="1"/>
</dbReference>
<dbReference type="HOGENOM" id="CLU_059556_0_0_11"/>
<dbReference type="Proteomes" id="UP000000485">
    <property type="component" value="Chromosome"/>
</dbReference>
<dbReference type="AlphaFoldDB" id="F8A4Q8"/>
<dbReference type="NCBIfam" id="TIGR03883">
    <property type="entry name" value="DUF2342_F420"/>
    <property type="match status" value="1"/>
</dbReference>
<gene>
    <name evidence="1" type="ordered locus">Celgi_0352</name>
</gene>
<evidence type="ECO:0000313" key="1">
    <source>
        <dbReference type="EMBL" id="AEI10874.1"/>
    </source>
</evidence>
<dbReference type="SUPFAM" id="SSF55486">
    <property type="entry name" value="Metalloproteases ('zincins'), catalytic domain"/>
    <property type="match status" value="1"/>
</dbReference>
<dbReference type="OrthoDB" id="142939at2"/>
<dbReference type="STRING" id="593907.Celgi_0352"/>
<dbReference type="RefSeq" id="WP_013882399.1">
    <property type="nucleotide sequence ID" value="NC_015671.1"/>
</dbReference>
<dbReference type="PANTHER" id="PTHR39420:SF1">
    <property type="entry name" value="HYDROLASE"/>
    <property type="match status" value="1"/>
</dbReference>
<dbReference type="eggNOG" id="COG5282">
    <property type="taxonomic scope" value="Bacteria"/>
</dbReference>
<evidence type="ECO:0008006" key="3">
    <source>
        <dbReference type="Google" id="ProtNLM"/>
    </source>
</evidence>
<organism evidence="1 2">
    <name type="scientific">Cellulomonas gilvus (strain ATCC 13127 / NRRL B-14078)</name>
    <name type="common">Cellvibrio gilvus</name>
    <dbReference type="NCBI Taxonomy" id="593907"/>
    <lineage>
        <taxon>Bacteria</taxon>
        <taxon>Bacillati</taxon>
        <taxon>Actinomycetota</taxon>
        <taxon>Actinomycetes</taxon>
        <taxon>Micrococcales</taxon>
        <taxon>Cellulomonadaceae</taxon>
        <taxon>Cellulomonas</taxon>
    </lineage>
</organism>
<protein>
    <recommendedName>
        <fullName evidence="3">Coenzyme F420 biosynthesis-associated protein</fullName>
    </recommendedName>
</protein>
<dbReference type="KEGG" id="cga:Celgi_0352"/>
<dbReference type="PANTHER" id="PTHR39420">
    <property type="match status" value="1"/>
</dbReference>
<evidence type="ECO:0000313" key="2">
    <source>
        <dbReference type="Proteomes" id="UP000000485"/>
    </source>
</evidence>
<dbReference type="Gene3D" id="1.20.150.30">
    <property type="entry name" value="Zincin-like metallopeptidase, N-terminal domain"/>
    <property type="match status" value="1"/>
</dbReference>
<dbReference type="EMBL" id="CP002665">
    <property type="protein sequence ID" value="AEI10874.1"/>
    <property type="molecule type" value="Genomic_DNA"/>
</dbReference>
<sequence length="353" mass="37365">MSATTGPVDWDVAARVGARAARPGPVDSREELTALVEGLRSAAGVAAEHVVRTTRLAPADGRAAADISRVIVVDRAGWAHANARVFATMAADVTVPAHQASPRRRALAGVQVGAVLALLSGKVLGQFDPFTPAPGAPADAPGEGRLLLVAPNVLEVQRALRVDPADFRLWVALHEQTHALQFAAAPWLAAHLRDRSARLLAGLADEQEQSLETVAAGVRRAVSGAGSVLDVLTAEQRTLFDEVGAVMALLEGHADVTMDAVGRTVVPSVRQIRRRFEARRESGARSRGAQRVVRRVLGMDEKLAQYRDGAVFVRAVRSRVGIAAANAVWAAPEHLPTAAEIADPAAWVRRVHG</sequence>